<keyword evidence="2 8" id="KW-0489">Methyltransferase</keyword>
<comment type="catalytic activity">
    <reaction evidence="6">
        <text>a 6-O-methyl-2'-deoxyguanosine in DNA + L-cysteinyl-[protein] = S-methyl-L-cysteinyl-[protein] + a 2'-deoxyguanosine in DNA</text>
        <dbReference type="Rhea" id="RHEA:24000"/>
        <dbReference type="Rhea" id="RHEA-COMP:10131"/>
        <dbReference type="Rhea" id="RHEA-COMP:10132"/>
        <dbReference type="Rhea" id="RHEA-COMP:11367"/>
        <dbReference type="Rhea" id="RHEA-COMP:11368"/>
        <dbReference type="ChEBI" id="CHEBI:29950"/>
        <dbReference type="ChEBI" id="CHEBI:82612"/>
        <dbReference type="ChEBI" id="CHEBI:85445"/>
        <dbReference type="ChEBI" id="CHEBI:85448"/>
        <dbReference type="EC" id="2.1.1.63"/>
    </reaction>
</comment>
<keyword evidence="5" id="KW-0234">DNA repair</keyword>
<comment type="caution">
    <text evidence="8">The sequence shown here is derived from an EMBL/GenBank/DDBJ whole genome shotgun (WGS) entry which is preliminary data.</text>
</comment>
<reference evidence="8 9" key="1">
    <citation type="submission" date="2020-08" db="EMBL/GenBank/DDBJ databases">
        <title>Genomic Encyclopedia of Type Strains, Phase IV (KMG-IV): sequencing the most valuable type-strain genomes for metagenomic binning, comparative biology and taxonomic classification.</title>
        <authorList>
            <person name="Goeker M."/>
        </authorList>
    </citation>
    <scope>NUCLEOTIDE SEQUENCE [LARGE SCALE GENOMIC DNA]</scope>
    <source>
        <strain evidence="8 9">DSM 29781</strain>
    </source>
</reference>
<comment type="catalytic activity">
    <reaction evidence="1">
        <text>a 4-O-methyl-thymidine in DNA + L-cysteinyl-[protein] = a thymidine in DNA + S-methyl-L-cysteinyl-[protein]</text>
        <dbReference type="Rhea" id="RHEA:53428"/>
        <dbReference type="Rhea" id="RHEA-COMP:10131"/>
        <dbReference type="Rhea" id="RHEA-COMP:10132"/>
        <dbReference type="Rhea" id="RHEA-COMP:13555"/>
        <dbReference type="Rhea" id="RHEA-COMP:13556"/>
        <dbReference type="ChEBI" id="CHEBI:29950"/>
        <dbReference type="ChEBI" id="CHEBI:82612"/>
        <dbReference type="ChEBI" id="CHEBI:137386"/>
        <dbReference type="ChEBI" id="CHEBI:137387"/>
        <dbReference type="EC" id="2.1.1.63"/>
    </reaction>
</comment>
<dbReference type="InterPro" id="IPR036217">
    <property type="entry name" value="MethylDNA_cys_MeTrfase_DNAb"/>
</dbReference>
<dbReference type="InterPro" id="IPR036388">
    <property type="entry name" value="WH-like_DNA-bd_sf"/>
</dbReference>
<evidence type="ECO:0000256" key="6">
    <source>
        <dbReference type="ARBA" id="ARBA00049348"/>
    </source>
</evidence>
<name>A0A7W8HLT6_9BURK</name>
<protein>
    <submittedName>
        <fullName evidence="8">Methylated-DNA-[protein]-cysteine S-methyltransferase</fullName>
        <ecNumber evidence="8">2.1.1.63</ecNumber>
    </submittedName>
</protein>
<dbReference type="Proteomes" id="UP000532440">
    <property type="component" value="Unassembled WGS sequence"/>
</dbReference>
<dbReference type="GO" id="GO:0032259">
    <property type="term" value="P:methylation"/>
    <property type="evidence" value="ECO:0007669"/>
    <property type="project" value="UniProtKB-KW"/>
</dbReference>
<dbReference type="NCBIfam" id="TIGR00589">
    <property type="entry name" value="ogt"/>
    <property type="match status" value="1"/>
</dbReference>
<dbReference type="PANTHER" id="PTHR10815">
    <property type="entry name" value="METHYLATED-DNA--PROTEIN-CYSTEINE METHYLTRANSFERASE"/>
    <property type="match status" value="1"/>
</dbReference>
<evidence type="ECO:0000256" key="5">
    <source>
        <dbReference type="ARBA" id="ARBA00023204"/>
    </source>
</evidence>
<evidence type="ECO:0000256" key="4">
    <source>
        <dbReference type="ARBA" id="ARBA00022763"/>
    </source>
</evidence>
<dbReference type="GO" id="GO:0006281">
    <property type="term" value="P:DNA repair"/>
    <property type="evidence" value="ECO:0007669"/>
    <property type="project" value="UniProtKB-KW"/>
</dbReference>
<dbReference type="AlphaFoldDB" id="A0A7W8HLT6"/>
<dbReference type="CDD" id="cd06445">
    <property type="entry name" value="ATase"/>
    <property type="match status" value="1"/>
</dbReference>
<evidence type="ECO:0000259" key="7">
    <source>
        <dbReference type="Pfam" id="PF01035"/>
    </source>
</evidence>
<sequence length="181" mass="18746">MGTVGLCLFDTAIGRCAVAWSVDGLTGVQLPEADEAATRARMRARFAGVEECEPPVEVFEAVRRISAALAGEADDLRSIRLDESGVGAFPRRVYALLRELPYGATTTYGELAARLGEPGAARAVGRALGDNPFAPVVPCHRVLAAGGGSGGFSAAGGVRTKLRMLAIEGARFGAQPGLFDA</sequence>
<evidence type="ECO:0000256" key="3">
    <source>
        <dbReference type="ARBA" id="ARBA00022679"/>
    </source>
</evidence>
<dbReference type="EMBL" id="JACHGB010000008">
    <property type="protein sequence ID" value="MBB5273741.1"/>
    <property type="molecule type" value="Genomic_DNA"/>
</dbReference>
<dbReference type="SUPFAM" id="SSF53155">
    <property type="entry name" value="Methylated DNA-protein cysteine methyltransferase domain"/>
    <property type="match status" value="1"/>
</dbReference>
<dbReference type="EC" id="2.1.1.63" evidence="8"/>
<dbReference type="Pfam" id="PF01035">
    <property type="entry name" value="DNA_binding_1"/>
    <property type="match status" value="1"/>
</dbReference>
<dbReference type="GO" id="GO:0003908">
    <property type="term" value="F:methylated-DNA-[protein]-cysteine S-methyltransferase activity"/>
    <property type="evidence" value="ECO:0007669"/>
    <property type="project" value="UniProtKB-EC"/>
</dbReference>
<evidence type="ECO:0000256" key="1">
    <source>
        <dbReference type="ARBA" id="ARBA00001286"/>
    </source>
</evidence>
<dbReference type="PANTHER" id="PTHR10815:SF5">
    <property type="entry name" value="METHYLATED-DNA--PROTEIN-CYSTEINE METHYLTRANSFERASE"/>
    <property type="match status" value="1"/>
</dbReference>
<organism evidence="8 9">
    <name type="scientific">Quisquiliibacterium transsilvanicum</name>
    <dbReference type="NCBI Taxonomy" id="1549638"/>
    <lineage>
        <taxon>Bacteria</taxon>
        <taxon>Pseudomonadati</taxon>
        <taxon>Pseudomonadota</taxon>
        <taxon>Betaproteobacteria</taxon>
        <taxon>Burkholderiales</taxon>
        <taxon>Burkholderiaceae</taxon>
        <taxon>Quisquiliibacterium</taxon>
    </lineage>
</organism>
<dbReference type="InterPro" id="IPR001497">
    <property type="entry name" value="MethylDNA_cys_MeTrfase_AS"/>
</dbReference>
<evidence type="ECO:0000313" key="8">
    <source>
        <dbReference type="EMBL" id="MBB5273741.1"/>
    </source>
</evidence>
<dbReference type="InterPro" id="IPR036631">
    <property type="entry name" value="MGMT_N_sf"/>
</dbReference>
<evidence type="ECO:0000313" key="9">
    <source>
        <dbReference type="Proteomes" id="UP000532440"/>
    </source>
</evidence>
<feature type="domain" description="Methylated-DNA-[protein]-cysteine S-methyltransferase DNA binding" evidence="7">
    <location>
        <begin position="89"/>
        <end position="169"/>
    </location>
</feature>
<dbReference type="RefSeq" id="WP_183970608.1">
    <property type="nucleotide sequence ID" value="NZ_BAABEW010000013.1"/>
</dbReference>
<gene>
    <name evidence="8" type="ORF">HNQ70_003772</name>
</gene>
<dbReference type="Gene3D" id="1.10.10.10">
    <property type="entry name" value="Winged helix-like DNA-binding domain superfamily/Winged helix DNA-binding domain"/>
    <property type="match status" value="1"/>
</dbReference>
<dbReference type="SUPFAM" id="SSF46767">
    <property type="entry name" value="Methylated DNA-protein cysteine methyltransferase, C-terminal domain"/>
    <property type="match status" value="1"/>
</dbReference>
<keyword evidence="3 8" id="KW-0808">Transferase</keyword>
<dbReference type="InterPro" id="IPR014048">
    <property type="entry name" value="MethylDNA_cys_MeTrfase_DNA-bd"/>
</dbReference>
<proteinExistence type="predicted"/>
<dbReference type="PROSITE" id="PS00374">
    <property type="entry name" value="MGMT"/>
    <property type="match status" value="1"/>
</dbReference>
<dbReference type="Gene3D" id="3.30.160.70">
    <property type="entry name" value="Methylated DNA-protein cysteine methyltransferase domain"/>
    <property type="match status" value="1"/>
</dbReference>
<keyword evidence="4" id="KW-0227">DNA damage</keyword>
<accession>A0A7W8HLT6</accession>
<keyword evidence="9" id="KW-1185">Reference proteome</keyword>
<evidence type="ECO:0000256" key="2">
    <source>
        <dbReference type="ARBA" id="ARBA00022603"/>
    </source>
</evidence>